<gene>
    <name evidence="3" type="ORF">ACFOEE_02540</name>
</gene>
<feature type="region of interest" description="Disordered" evidence="1">
    <location>
        <begin position="754"/>
        <end position="776"/>
    </location>
</feature>
<evidence type="ECO:0008006" key="5">
    <source>
        <dbReference type="Google" id="ProtNLM"/>
    </source>
</evidence>
<reference evidence="4" key="1">
    <citation type="journal article" date="2019" name="Int. J. Syst. Evol. Microbiol.">
        <title>The Global Catalogue of Microorganisms (GCM) 10K type strain sequencing project: providing services to taxonomists for standard genome sequencing and annotation.</title>
        <authorList>
            <consortium name="The Broad Institute Genomics Platform"/>
            <consortium name="The Broad Institute Genome Sequencing Center for Infectious Disease"/>
            <person name="Wu L."/>
            <person name="Ma J."/>
        </authorList>
    </citation>
    <scope>NUCLEOTIDE SEQUENCE [LARGE SCALE GENOMIC DNA]</scope>
    <source>
        <strain evidence="4">KCTC 42730</strain>
    </source>
</reference>
<keyword evidence="2" id="KW-0732">Signal</keyword>
<proteinExistence type="predicted"/>
<dbReference type="RefSeq" id="WP_377120599.1">
    <property type="nucleotide sequence ID" value="NZ_JBHRSD010000002.1"/>
</dbReference>
<name>A0ABV7CFR4_9GAMM</name>
<protein>
    <recommendedName>
        <fullName evidence="5">Lipoprotein</fullName>
    </recommendedName>
</protein>
<sequence length="831" mass="92882">MKLCAHMISLSLLALATSQLTACQTETTPPSTSSFSASKVSKSVPAPSAMRADIELSGRTSTLQQIDIQFVGKQIPYTYSDGKITNSRGYNWWVSKHFALKSDLPEAQVRLYLNLLELSYPHYVELFGAEPANIHQQRIAVVYGSSRERVREAMLDDGFLRGIHDTAGGETMYYNRAGYNFPSHRYHHQRYIVIHETMHAYHMALTGHSSWAPNWITEGLADAIAHHVYDPVQQALTVMVFDRAPMNYLITGLKQYAEQQQPSIEAINDDPVLRRGLNFFIVHFLLNDPERALYFRHFLNRLMAANPHSEQTLPTANTLLKETFPDWPKLEREFAAFVSQIKPTFTINDGPWEQDGEFYWLRNTTQAGLARLDVEPQMQAPMPLMDFPRSLHFSANDTNQAHQVGVAIHFQPEQLSRGRIGFAWRKAWDEETVAYRQNYLGDAPVDTSAALQILLEDGKQLAIYAFSQAPLRYSLSPALIDKIRSSLTLKIVTHLVDNTLKISLTSLDVSQELTAVLEPDVALPHDSNKISLLVENNNHALTPLLMTRGYTKVAQATTNPWGYARWGELYQIFATCVDYSALLPNCQAALTPLFTQVTSPAQHARLDTTLNDLMHRWQTKLAKQHQGEAIALLTGTAVQVAYHRNQPFVSLSTQSQTPPHFEGKVEFYGKDGQAIASHPINAQLDAINKQLALPTITHADTLAITGNLHWPEAKVAVALHAPTTPFDGVVMHSNALKQAQQLTVEVNLSGPYSGASSGNVKVSYRSPTTSDSQTEQQQAITLEPYGQHKLSFELTLPQETTANDVVFIEAVLDVDGEPLKLTEQLRLNALM</sequence>
<organism evidence="3 4">
    <name type="scientific">Pseudoalteromonas fenneropenaei</name>
    <dbReference type="NCBI Taxonomy" id="1737459"/>
    <lineage>
        <taxon>Bacteria</taxon>
        <taxon>Pseudomonadati</taxon>
        <taxon>Pseudomonadota</taxon>
        <taxon>Gammaproteobacteria</taxon>
        <taxon>Alteromonadales</taxon>
        <taxon>Pseudoalteromonadaceae</taxon>
        <taxon>Pseudoalteromonas</taxon>
    </lineage>
</organism>
<evidence type="ECO:0000256" key="1">
    <source>
        <dbReference type="SAM" id="MobiDB-lite"/>
    </source>
</evidence>
<keyword evidence="4" id="KW-1185">Reference proteome</keyword>
<accession>A0ABV7CFR4</accession>
<evidence type="ECO:0000256" key="2">
    <source>
        <dbReference type="SAM" id="SignalP"/>
    </source>
</evidence>
<feature type="signal peptide" evidence="2">
    <location>
        <begin position="1"/>
        <end position="22"/>
    </location>
</feature>
<feature type="chain" id="PRO_5045219238" description="Lipoprotein" evidence="2">
    <location>
        <begin position="23"/>
        <end position="831"/>
    </location>
</feature>
<dbReference type="Proteomes" id="UP001595453">
    <property type="component" value="Unassembled WGS sequence"/>
</dbReference>
<evidence type="ECO:0000313" key="4">
    <source>
        <dbReference type="Proteomes" id="UP001595453"/>
    </source>
</evidence>
<comment type="caution">
    <text evidence="3">The sequence shown here is derived from an EMBL/GenBank/DDBJ whole genome shotgun (WGS) entry which is preliminary data.</text>
</comment>
<dbReference type="EMBL" id="JBHRSD010000002">
    <property type="protein sequence ID" value="MFC3031406.1"/>
    <property type="molecule type" value="Genomic_DNA"/>
</dbReference>
<evidence type="ECO:0000313" key="3">
    <source>
        <dbReference type="EMBL" id="MFC3031406.1"/>
    </source>
</evidence>